<feature type="compositionally biased region" description="Polar residues" evidence="1">
    <location>
        <begin position="195"/>
        <end position="213"/>
    </location>
</feature>
<dbReference type="VEuPathDB" id="FungiDB:SDRG_01729"/>
<feature type="region of interest" description="Disordered" evidence="1">
    <location>
        <begin position="132"/>
        <end position="218"/>
    </location>
</feature>
<evidence type="ECO:0000256" key="1">
    <source>
        <dbReference type="SAM" id="MobiDB-lite"/>
    </source>
</evidence>
<name>T0QR91_SAPDV</name>
<dbReference type="eggNOG" id="ENOG502RRR9">
    <property type="taxonomic scope" value="Eukaryota"/>
</dbReference>
<keyword evidence="3" id="KW-1185">Reference proteome</keyword>
<evidence type="ECO:0000313" key="2">
    <source>
        <dbReference type="EMBL" id="EQC40649.1"/>
    </source>
</evidence>
<dbReference type="RefSeq" id="XP_008605493.1">
    <property type="nucleotide sequence ID" value="XM_008607271.1"/>
</dbReference>
<proteinExistence type="predicted"/>
<evidence type="ECO:0000313" key="3">
    <source>
        <dbReference type="Proteomes" id="UP000030762"/>
    </source>
</evidence>
<dbReference type="Proteomes" id="UP000030762">
    <property type="component" value="Unassembled WGS sequence"/>
</dbReference>
<feature type="region of interest" description="Disordered" evidence="1">
    <location>
        <begin position="240"/>
        <end position="273"/>
    </location>
</feature>
<feature type="compositionally biased region" description="Low complexity" evidence="1">
    <location>
        <begin position="254"/>
        <end position="263"/>
    </location>
</feature>
<dbReference type="AlphaFoldDB" id="T0QR91"/>
<feature type="region of interest" description="Disordered" evidence="1">
    <location>
        <begin position="1"/>
        <end position="30"/>
    </location>
</feature>
<dbReference type="GeneID" id="19942456"/>
<accession>T0QR91</accession>
<sequence length="616" mass="67236">MGDTSRGRRAPNARPARGNGYSNQSAIAGTGIKSGMTVEDLKRLTQKRMQEATVGIAPVITAEVITPKAKPTIAVPVVPPPFVPKTGMTVQELKQLTTLRLAQQSVGTPTHQAQAATNEYKPPMNQYYARNVTAGSTPTSSPGGTPKRQTNRSSFTSDIPTPKQASRAAPPAVQRNGQAKRMPDDRSMMYANHGGSPSQQQQHLQAAYSSTPQYEKPYPSANTMAHDYASVMRQQMQFENESFPPPPPVDDSGSFLSSSAMPSWSPPPARVKTMEPGGRPVSLYGQSTFYVQPMSTSSDDETPTFLSPPPGLTRRPSMTVPWQVAESVLHTPQQPSTRKHIGDKVKETNLSQFSAQKPMQSPPRMPLHRSTSSAAAAAAAELNMTGLVRQKSNDGPPSLGRRGSFGNAAQLFKFRRRSKSRLDVARDIALMEQNEHERMLSIEENKIRSNSDDLGSLDDVQPYTPEMADNDFLPMYNQRSVPRLNIPPPPPPMDDSSDDDEAYPTSPSQLPMMSPNGAKLRKVAQLARSGTLSNEDKTRAKDEIIQNSLGLGALSMLDDESTSRGIARAKVSLEERLAQAAQRVADCVARGDMVEFNKAMTELDMLRHEASQLMQQ</sequence>
<reference evidence="2 3" key="1">
    <citation type="submission" date="2012-04" db="EMBL/GenBank/DDBJ databases">
        <title>The Genome Sequence of Saprolegnia declina VS20.</title>
        <authorList>
            <consortium name="The Broad Institute Genome Sequencing Platform"/>
            <person name="Russ C."/>
            <person name="Nusbaum C."/>
            <person name="Tyler B."/>
            <person name="van West P."/>
            <person name="Dieguez-Uribeondo J."/>
            <person name="de Bruijn I."/>
            <person name="Tripathy S."/>
            <person name="Jiang R."/>
            <person name="Young S.K."/>
            <person name="Zeng Q."/>
            <person name="Gargeya S."/>
            <person name="Fitzgerald M."/>
            <person name="Haas B."/>
            <person name="Abouelleil A."/>
            <person name="Alvarado L."/>
            <person name="Arachchi H.M."/>
            <person name="Berlin A."/>
            <person name="Chapman S.B."/>
            <person name="Goldberg J."/>
            <person name="Griggs A."/>
            <person name="Gujja S."/>
            <person name="Hansen M."/>
            <person name="Howarth C."/>
            <person name="Imamovic A."/>
            <person name="Larimer J."/>
            <person name="McCowen C."/>
            <person name="Montmayeur A."/>
            <person name="Murphy C."/>
            <person name="Neiman D."/>
            <person name="Pearson M."/>
            <person name="Priest M."/>
            <person name="Roberts A."/>
            <person name="Saif S."/>
            <person name="Shea T."/>
            <person name="Sisk P."/>
            <person name="Sykes S."/>
            <person name="Wortman J."/>
            <person name="Nusbaum C."/>
            <person name="Birren B."/>
        </authorList>
    </citation>
    <scope>NUCLEOTIDE SEQUENCE [LARGE SCALE GENOMIC DNA]</scope>
    <source>
        <strain evidence="2 3">VS20</strain>
    </source>
</reference>
<dbReference type="EMBL" id="JH767135">
    <property type="protein sequence ID" value="EQC40649.1"/>
    <property type="molecule type" value="Genomic_DNA"/>
</dbReference>
<organism evidence="2 3">
    <name type="scientific">Saprolegnia diclina (strain VS20)</name>
    <dbReference type="NCBI Taxonomy" id="1156394"/>
    <lineage>
        <taxon>Eukaryota</taxon>
        <taxon>Sar</taxon>
        <taxon>Stramenopiles</taxon>
        <taxon>Oomycota</taxon>
        <taxon>Saprolegniomycetes</taxon>
        <taxon>Saprolegniales</taxon>
        <taxon>Saprolegniaceae</taxon>
        <taxon>Saprolegnia</taxon>
    </lineage>
</organism>
<dbReference type="OrthoDB" id="65368at2759"/>
<dbReference type="InParanoid" id="T0QR91"/>
<feature type="compositionally biased region" description="Low complexity" evidence="1">
    <location>
        <begin position="135"/>
        <end position="146"/>
    </location>
</feature>
<feature type="region of interest" description="Disordered" evidence="1">
    <location>
        <begin position="479"/>
        <end position="516"/>
    </location>
</feature>
<feature type="compositionally biased region" description="Low complexity" evidence="1">
    <location>
        <begin position="10"/>
        <end position="20"/>
    </location>
</feature>
<feature type="compositionally biased region" description="Polar residues" evidence="1">
    <location>
        <begin position="147"/>
        <end position="159"/>
    </location>
</feature>
<gene>
    <name evidence="2" type="ORF">SDRG_01729</name>
</gene>
<dbReference type="OMA" id="AEFFKFR"/>
<protein>
    <submittedName>
        <fullName evidence="2">Uncharacterized protein</fullName>
    </submittedName>
</protein>